<name>A0ACB8WWG2_9TELE</name>
<sequence length="123" mass="13567">TYSGLCGLVPAEINADKINELVVDFCRHSHSMPAPVNIQGTNIVIVKSYRYLSVHLNNNLDWTDNTDALVKMGWTVAAQEAEAIFYGIVCWASSITGQGQEENGQTGEEGQLCPGITPWIQWR</sequence>
<protein>
    <submittedName>
        <fullName evidence="1">Uncharacterized protein</fullName>
    </submittedName>
</protein>
<feature type="non-terminal residue" evidence="1">
    <location>
        <position position="1"/>
    </location>
</feature>
<dbReference type="EMBL" id="CM041535">
    <property type="protein sequence ID" value="KAI3372387.1"/>
    <property type="molecule type" value="Genomic_DNA"/>
</dbReference>
<reference evidence="1" key="1">
    <citation type="submission" date="2022-04" db="EMBL/GenBank/DDBJ databases">
        <title>Jade perch genome.</title>
        <authorList>
            <person name="Chao B."/>
        </authorList>
    </citation>
    <scope>NUCLEOTIDE SEQUENCE</scope>
    <source>
        <strain evidence="1">CB-2022</strain>
    </source>
</reference>
<proteinExistence type="predicted"/>
<evidence type="ECO:0000313" key="2">
    <source>
        <dbReference type="Proteomes" id="UP000831701"/>
    </source>
</evidence>
<feature type="non-terminal residue" evidence="1">
    <location>
        <position position="123"/>
    </location>
</feature>
<gene>
    <name evidence="1" type="ORF">L3Q82_022889</name>
</gene>
<evidence type="ECO:0000313" key="1">
    <source>
        <dbReference type="EMBL" id="KAI3372387.1"/>
    </source>
</evidence>
<keyword evidence="2" id="KW-1185">Reference proteome</keyword>
<organism evidence="1 2">
    <name type="scientific">Scortum barcoo</name>
    <name type="common">barcoo grunter</name>
    <dbReference type="NCBI Taxonomy" id="214431"/>
    <lineage>
        <taxon>Eukaryota</taxon>
        <taxon>Metazoa</taxon>
        <taxon>Chordata</taxon>
        <taxon>Craniata</taxon>
        <taxon>Vertebrata</taxon>
        <taxon>Euteleostomi</taxon>
        <taxon>Actinopterygii</taxon>
        <taxon>Neopterygii</taxon>
        <taxon>Teleostei</taxon>
        <taxon>Neoteleostei</taxon>
        <taxon>Acanthomorphata</taxon>
        <taxon>Eupercaria</taxon>
        <taxon>Centrarchiformes</taxon>
        <taxon>Terapontoidei</taxon>
        <taxon>Terapontidae</taxon>
        <taxon>Scortum</taxon>
    </lineage>
</organism>
<comment type="caution">
    <text evidence="1">The sequence shown here is derived from an EMBL/GenBank/DDBJ whole genome shotgun (WGS) entry which is preliminary data.</text>
</comment>
<accession>A0ACB8WWG2</accession>
<dbReference type="Proteomes" id="UP000831701">
    <property type="component" value="Chromosome 5"/>
</dbReference>